<evidence type="ECO:0000256" key="5">
    <source>
        <dbReference type="ARBA" id="ARBA00022741"/>
    </source>
</evidence>
<feature type="compositionally biased region" description="Basic and acidic residues" evidence="13">
    <location>
        <begin position="395"/>
        <end position="406"/>
    </location>
</feature>
<organism evidence="18 19">
    <name type="scientific">Bemisia tabaci</name>
    <name type="common">Sweetpotato whitefly</name>
    <name type="synonym">Aleurodes tabaci</name>
    <dbReference type="NCBI Taxonomy" id="7038"/>
    <lineage>
        <taxon>Eukaryota</taxon>
        <taxon>Metazoa</taxon>
        <taxon>Ecdysozoa</taxon>
        <taxon>Arthropoda</taxon>
        <taxon>Hexapoda</taxon>
        <taxon>Insecta</taxon>
        <taxon>Pterygota</taxon>
        <taxon>Neoptera</taxon>
        <taxon>Paraneoptera</taxon>
        <taxon>Hemiptera</taxon>
        <taxon>Sternorrhyncha</taxon>
        <taxon>Aleyrodoidea</taxon>
        <taxon>Aleyrodidae</taxon>
        <taxon>Aleyrodinae</taxon>
        <taxon>Bemisia</taxon>
    </lineage>
</organism>
<dbReference type="SMART" id="SM00231">
    <property type="entry name" value="FA58C"/>
    <property type="match status" value="1"/>
</dbReference>
<dbReference type="CDD" id="cd05051">
    <property type="entry name" value="PTKc_DDR"/>
    <property type="match status" value="1"/>
</dbReference>
<dbReference type="PROSITE" id="PS50022">
    <property type="entry name" value="FA58C_3"/>
    <property type="match status" value="1"/>
</dbReference>
<dbReference type="PANTHER" id="PTHR24416">
    <property type="entry name" value="TYROSINE-PROTEIN KINASE RECEPTOR"/>
    <property type="match status" value="1"/>
</dbReference>
<evidence type="ECO:0000256" key="15">
    <source>
        <dbReference type="SAM" id="SignalP"/>
    </source>
</evidence>
<comment type="similarity">
    <text evidence="12">Belongs to the protein kinase superfamily. Tyr protein kinase family. Insulin receptor subfamily.</text>
</comment>
<dbReference type="GO" id="GO:0005518">
    <property type="term" value="F:collagen binding"/>
    <property type="evidence" value="ECO:0007669"/>
    <property type="project" value="TreeGrafter"/>
</dbReference>
<evidence type="ECO:0000256" key="9">
    <source>
        <dbReference type="ARBA" id="ARBA00023157"/>
    </source>
</evidence>
<dbReference type="Proteomes" id="UP001152759">
    <property type="component" value="Chromosome 6"/>
</dbReference>
<evidence type="ECO:0008006" key="20">
    <source>
        <dbReference type="Google" id="ProtNLM"/>
    </source>
</evidence>
<evidence type="ECO:0000259" key="17">
    <source>
        <dbReference type="PROSITE" id="PS50022"/>
    </source>
</evidence>
<dbReference type="InterPro" id="IPR011009">
    <property type="entry name" value="Kinase-like_dom_sf"/>
</dbReference>
<name>A0A9P0CGP4_BEMTA</name>
<dbReference type="FunFam" id="1.10.510.10:FF:000053">
    <property type="entry name" value="Epithelial discoidin domain-containing receptor 1"/>
    <property type="match status" value="1"/>
</dbReference>
<comment type="subcellular location">
    <subcellularLocation>
        <location evidence="1">Cell membrane</location>
        <topology evidence="1">Single-pass type I membrane protein</topology>
    </subcellularLocation>
</comment>
<dbReference type="GO" id="GO:0005524">
    <property type="term" value="F:ATP binding"/>
    <property type="evidence" value="ECO:0007669"/>
    <property type="project" value="UniProtKB-KW"/>
</dbReference>
<evidence type="ECO:0000313" key="19">
    <source>
        <dbReference type="Proteomes" id="UP001152759"/>
    </source>
</evidence>
<evidence type="ECO:0000256" key="6">
    <source>
        <dbReference type="ARBA" id="ARBA00022840"/>
    </source>
</evidence>
<dbReference type="Gene3D" id="2.60.120.1190">
    <property type="match status" value="1"/>
</dbReference>
<dbReference type="CDD" id="cd00057">
    <property type="entry name" value="FA58C"/>
    <property type="match status" value="1"/>
</dbReference>
<sequence>MTSEMWRTFFCLWILLLLFLDVCHGLDLVHCGSPLGMESGEIRDQDIMASSSHDASMTGPHHGRLRHEKLGGAWCPKNVVTKTAHEYLEINLNSLHIISGTRTQGRYANGQGQEYAEEFMIEYWRPGFTSWVRWKNRNGKHTLAANGDTYTVKEQKVDPIIVASKVRIVPYSQYMRTVCMRVELLGCPWTEGVLSYSMPQGASAKNQGLDLLDETYDGLHEQNLLIQGLGQLTDGIWGHDDFRSDVNGYGKGYEWVGWRNDSTGNAGRPLEMVFEFDRMRNFSAMYLHSNNLYSKNVQVFSRAKVYFSTGGQQFSLEPVHFTYMTDHVIEQARNVTIKLHHKCAKFLKVQLYFADKWILISEVSFESEPVDGIESEPKEEDNKISKHSEYPLQRDQVHTTPTRDYHLQNSDLVGGVPPPPGPAGKDSDSHRIVGFVIGTLMIVIVVLSAAIAYIVLRNRRIKAAGNPLCALPASFTPEKNIPLNMKELQMRVSVNASGRVYGQVSLEDPEKAELYHEPFGNMYSQPVLQRLPLSPEYTDLPGSRHQDYALPQISSYQQNHKPPPSLQTLLPKPPSVPPPNEQFYATTDICQKMPISPGSISSHSGHSLRSLVTEPIAKFPTDYLRVLERFGGGQFGEVHLCEALSFPESVPDECRKCKLVAVKTLRKGASDISRTEFIEEVKLLWPLRDSNLVRVLGASLEDEPLCLVMEYTQFGDLYQFLQEHVADTTTPVPSNAKVLSYGCLIYMATQIASGMKYLENVDFVHRDLAARNCLLGPNYTVKVSNFGMARNLYSADYCDLDGKTALPIRWMAWESILLGKFTTKSDVWSFAVTLWEVLTFAREQPFEELSDQQVIDNVTHFYQRSKQLVLLPMPINCPKEIYDLMRECWQCKDTDRPTFREIHLFLQRKNLGYKPEMT</sequence>
<dbReference type="Pfam" id="PF21114">
    <property type="entry name" value="DDR1-2_DS-like"/>
    <property type="match status" value="1"/>
</dbReference>
<dbReference type="Pfam" id="PF07714">
    <property type="entry name" value="PK_Tyr_Ser-Thr"/>
    <property type="match status" value="1"/>
</dbReference>
<keyword evidence="4 15" id="KW-0732">Signal</keyword>
<dbReference type="SUPFAM" id="SSF56112">
    <property type="entry name" value="Protein kinase-like (PK-like)"/>
    <property type="match status" value="1"/>
</dbReference>
<evidence type="ECO:0000256" key="12">
    <source>
        <dbReference type="ARBA" id="ARBA00061639"/>
    </source>
</evidence>
<keyword evidence="7 14" id="KW-1133">Transmembrane helix</keyword>
<keyword evidence="3 14" id="KW-0812">Transmembrane</keyword>
<evidence type="ECO:0000256" key="11">
    <source>
        <dbReference type="ARBA" id="ARBA00023180"/>
    </source>
</evidence>
<dbReference type="GO" id="GO:0048680">
    <property type="term" value="P:positive regulation of axon regeneration"/>
    <property type="evidence" value="ECO:0007669"/>
    <property type="project" value="UniProtKB-ARBA"/>
</dbReference>
<feature type="domain" description="Protein kinase" evidence="16">
    <location>
        <begin position="624"/>
        <end position="906"/>
    </location>
</feature>
<evidence type="ECO:0000256" key="3">
    <source>
        <dbReference type="ARBA" id="ARBA00022692"/>
    </source>
</evidence>
<dbReference type="SMART" id="SM00219">
    <property type="entry name" value="TyrKc"/>
    <property type="match status" value="1"/>
</dbReference>
<dbReference type="PROSITE" id="PS01286">
    <property type="entry name" value="FA58C_2"/>
    <property type="match status" value="1"/>
</dbReference>
<feature type="compositionally biased region" description="Basic and acidic residues" evidence="13">
    <location>
        <begin position="380"/>
        <end position="389"/>
    </location>
</feature>
<evidence type="ECO:0000256" key="8">
    <source>
        <dbReference type="ARBA" id="ARBA00023136"/>
    </source>
</evidence>
<dbReference type="PROSITE" id="PS00109">
    <property type="entry name" value="PROTEIN_KINASE_TYR"/>
    <property type="match status" value="1"/>
</dbReference>
<dbReference type="InterPro" id="IPR020635">
    <property type="entry name" value="Tyr_kinase_cat_dom"/>
</dbReference>
<keyword evidence="11" id="KW-0325">Glycoprotein</keyword>
<keyword evidence="6" id="KW-0067">ATP-binding</keyword>
<evidence type="ECO:0000256" key="13">
    <source>
        <dbReference type="SAM" id="MobiDB-lite"/>
    </source>
</evidence>
<proteinExistence type="inferred from homology"/>
<dbReference type="AlphaFoldDB" id="A0A9P0CGP4"/>
<reference evidence="18" key="1">
    <citation type="submission" date="2021-12" db="EMBL/GenBank/DDBJ databases">
        <authorList>
            <person name="King R."/>
        </authorList>
    </citation>
    <scope>NUCLEOTIDE SEQUENCE</scope>
</reference>
<dbReference type="PANTHER" id="PTHR24416:SF580">
    <property type="entry name" value="DISCOIDIN DOMAIN RECEPTOR, ISOFORM F"/>
    <property type="match status" value="1"/>
</dbReference>
<dbReference type="InterPro" id="IPR048525">
    <property type="entry name" value="DDR1-2_DS-like"/>
</dbReference>
<dbReference type="InterPro" id="IPR001245">
    <property type="entry name" value="Ser-Thr/Tyr_kinase_cat_dom"/>
</dbReference>
<dbReference type="EMBL" id="OU963867">
    <property type="protein sequence ID" value="CAH0774320.1"/>
    <property type="molecule type" value="Genomic_DNA"/>
</dbReference>
<dbReference type="GO" id="GO:0005886">
    <property type="term" value="C:plasma membrane"/>
    <property type="evidence" value="ECO:0007669"/>
    <property type="project" value="UniProtKB-SubCell"/>
</dbReference>
<dbReference type="Gene3D" id="3.30.200.20">
    <property type="entry name" value="Phosphorylase Kinase, domain 1"/>
    <property type="match status" value="1"/>
</dbReference>
<keyword evidence="10" id="KW-0675">Receptor</keyword>
<evidence type="ECO:0000256" key="2">
    <source>
        <dbReference type="ARBA" id="ARBA00022475"/>
    </source>
</evidence>
<dbReference type="GO" id="GO:0051897">
    <property type="term" value="P:positive regulation of phosphatidylinositol 3-kinase/protein kinase B signal transduction"/>
    <property type="evidence" value="ECO:0007669"/>
    <property type="project" value="TreeGrafter"/>
</dbReference>
<keyword evidence="2" id="KW-1003">Cell membrane</keyword>
<evidence type="ECO:0000259" key="16">
    <source>
        <dbReference type="PROSITE" id="PS50011"/>
    </source>
</evidence>
<dbReference type="PRINTS" id="PR00109">
    <property type="entry name" value="TYRKINASE"/>
</dbReference>
<accession>A0A9P0CGP4</accession>
<dbReference type="GO" id="GO:0038062">
    <property type="term" value="F:protein tyrosine kinase collagen receptor activity"/>
    <property type="evidence" value="ECO:0007669"/>
    <property type="project" value="TreeGrafter"/>
</dbReference>
<dbReference type="InterPro" id="IPR008266">
    <property type="entry name" value="Tyr_kinase_AS"/>
</dbReference>
<gene>
    <name evidence="18" type="ORF">BEMITA_LOCUS10686</name>
</gene>
<evidence type="ECO:0000256" key="14">
    <source>
        <dbReference type="SAM" id="Phobius"/>
    </source>
</evidence>
<evidence type="ECO:0000256" key="1">
    <source>
        <dbReference type="ARBA" id="ARBA00004251"/>
    </source>
</evidence>
<feature type="domain" description="F5/8 type C" evidence="17">
    <location>
        <begin position="31"/>
        <end position="187"/>
    </location>
</feature>
<feature type="signal peptide" evidence="15">
    <location>
        <begin position="1"/>
        <end position="25"/>
    </location>
</feature>
<feature type="region of interest" description="Disordered" evidence="13">
    <location>
        <begin position="370"/>
        <end position="427"/>
    </location>
</feature>
<keyword evidence="8 14" id="KW-0472">Membrane</keyword>
<dbReference type="PROSITE" id="PS50011">
    <property type="entry name" value="PROTEIN_KINASE_DOM"/>
    <property type="match status" value="1"/>
</dbReference>
<dbReference type="InterPro" id="IPR008979">
    <property type="entry name" value="Galactose-bd-like_sf"/>
</dbReference>
<dbReference type="InterPro" id="IPR000421">
    <property type="entry name" value="FA58C"/>
</dbReference>
<keyword evidence="19" id="KW-1185">Reference proteome</keyword>
<protein>
    <recommendedName>
        <fullName evidence="20">Discoidin domain-containing receptor 2-like</fullName>
    </recommendedName>
</protein>
<keyword evidence="9" id="KW-1015">Disulfide bond</keyword>
<dbReference type="SUPFAM" id="SSF49785">
    <property type="entry name" value="Galactose-binding domain-like"/>
    <property type="match status" value="1"/>
</dbReference>
<evidence type="ECO:0000256" key="10">
    <source>
        <dbReference type="ARBA" id="ARBA00023170"/>
    </source>
</evidence>
<dbReference type="Gene3D" id="1.10.510.10">
    <property type="entry name" value="Transferase(Phosphotransferase) domain 1"/>
    <property type="match status" value="1"/>
</dbReference>
<evidence type="ECO:0000256" key="4">
    <source>
        <dbReference type="ARBA" id="ARBA00022729"/>
    </source>
</evidence>
<feature type="transmembrane region" description="Helical" evidence="14">
    <location>
        <begin position="432"/>
        <end position="456"/>
    </location>
</feature>
<dbReference type="Gene3D" id="2.60.120.260">
    <property type="entry name" value="Galactose-binding domain-like"/>
    <property type="match status" value="1"/>
</dbReference>
<feature type="compositionally biased region" description="Acidic residues" evidence="13">
    <location>
        <begin position="370"/>
        <end position="379"/>
    </location>
</feature>
<dbReference type="InterPro" id="IPR000719">
    <property type="entry name" value="Prot_kinase_dom"/>
</dbReference>
<dbReference type="FunFam" id="2.60.120.260:FF:000007">
    <property type="entry name" value="Discoidin domain receptor tyrosine kinase 1"/>
    <property type="match status" value="1"/>
</dbReference>
<evidence type="ECO:0000256" key="7">
    <source>
        <dbReference type="ARBA" id="ARBA00022989"/>
    </source>
</evidence>
<evidence type="ECO:0000313" key="18">
    <source>
        <dbReference type="EMBL" id="CAH0774320.1"/>
    </source>
</evidence>
<dbReference type="Pfam" id="PF00754">
    <property type="entry name" value="F5_F8_type_C"/>
    <property type="match status" value="1"/>
</dbReference>
<dbReference type="InterPro" id="IPR050122">
    <property type="entry name" value="RTK"/>
</dbReference>
<feature type="chain" id="PRO_5040146299" description="Discoidin domain-containing receptor 2-like" evidence="15">
    <location>
        <begin position="26"/>
        <end position="918"/>
    </location>
</feature>
<dbReference type="KEGG" id="btab:109042988"/>
<dbReference type="GO" id="GO:0043235">
    <property type="term" value="C:receptor complex"/>
    <property type="evidence" value="ECO:0007669"/>
    <property type="project" value="TreeGrafter"/>
</dbReference>
<keyword evidence="5" id="KW-0547">Nucleotide-binding</keyword>